<gene>
    <name evidence="1" type="ORF">D9758_013412</name>
</gene>
<dbReference type="Proteomes" id="UP000559256">
    <property type="component" value="Unassembled WGS sequence"/>
</dbReference>
<dbReference type="AlphaFoldDB" id="A0A8H5CLR3"/>
<comment type="caution">
    <text evidence="1">The sequence shown here is derived from an EMBL/GenBank/DDBJ whole genome shotgun (WGS) entry which is preliminary data.</text>
</comment>
<protein>
    <submittedName>
        <fullName evidence="1">Uncharacterized protein</fullName>
    </submittedName>
</protein>
<name>A0A8H5CLR3_9AGAR</name>
<sequence>MATRGSLIVAIDHSLPNMNSLPLDDDVLDRILTFSPSFETLSSVILTSKVFYNVFSQRSKSIVRAVAHNVVGPALPQALRVIRYQLPGTDDQYKVYDDLPGPESDEALEVPITPAEAHGLAENASVVAFLENLYSLRHKDIRFRTSQLTSTESHRFCRAVYRIALYHRVFSKARYSSPSLRQRAPRIIELDPEDEDTVVKTLNAAKESFVSDFSTEELYQIQALSFSLQEAFLWLHSVSRGVLIEERLCNLDNDPRVTFNRATKLIPPEVSVSPAGGFASNHVLVFSDLRQFLAYPSSNPVSLVLCLRGQQPPTTDSGSKLWGSLLDSSLIQEEDRHCDQCGGSNEPRLLYGPTTYYYLSGVSYQFRPSFMHNHLKGQLKYNLTEVEIIRKYTAVTGLDVLTEDTFTSILHSIHEDGYKRPEFESWKKEDWLCTSCMVKILEEHLHLWLLHMKRKDTAGEEIPEDCGDTTAQTKMKLMERDSIIFATKHDLSEALRSEECTYTGFNVMDYTL</sequence>
<evidence type="ECO:0000313" key="1">
    <source>
        <dbReference type="EMBL" id="KAF5343246.1"/>
    </source>
</evidence>
<dbReference type="EMBL" id="JAACJM010000145">
    <property type="protein sequence ID" value="KAF5343246.1"/>
    <property type="molecule type" value="Genomic_DNA"/>
</dbReference>
<proteinExistence type="predicted"/>
<keyword evidence="2" id="KW-1185">Reference proteome</keyword>
<organism evidence="1 2">
    <name type="scientific">Tetrapyrgos nigripes</name>
    <dbReference type="NCBI Taxonomy" id="182062"/>
    <lineage>
        <taxon>Eukaryota</taxon>
        <taxon>Fungi</taxon>
        <taxon>Dikarya</taxon>
        <taxon>Basidiomycota</taxon>
        <taxon>Agaricomycotina</taxon>
        <taxon>Agaricomycetes</taxon>
        <taxon>Agaricomycetidae</taxon>
        <taxon>Agaricales</taxon>
        <taxon>Marasmiineae</taxon>
        <taxon>Marasmiaceae</taxon>
        <taxon>Tetrapyrgos</taxon>
    </lineage>
</organism>
<evidence type="ECO:0000313" key="2">
    <source>
        <dbReference type="Proteomes" id="UP000559256"/>
    </source>
</evidence>
<accession>A0A8H5CLR3</accession>
<reference evidence="1 2" key="1">
    <citation type="journal article" date="2020" name="ISME J.">
        <title>Uncovering the hidden diversity of litter-decomposition mechanisms in mushroom-forming fungi.</title>
        <authorList>
            <person name="Floudas D."/>
            <person name="Bentzer J."/>
            <person name="Ahren D."/>
            <person name="Johansson T."/>
            <person name="Persson P."/>
            <person name="Tunlid A."/>
        </authorList>
    </citation>
    <scope>NUCLEOTIDE SEQUENCE [LARGE SCALE GENOMIC DNA]</scope>
    <source>
        <strain evidence="1 2">CBS 291.85</strain>
    </source>
</reference>
<dbReference type="OrthoDB" id="2745518at2759"/>